<organism evidence="2 3">
    <name type="scientific">Virgibacillus alimentarius</name>
    <dbReference type="NCBI Taxonomy" id="698769"/>
    <lineage>
        <taxon>Bacteria</taxon>
        <taxon>Bacillati</taxon>
        <taxon>Bacillota</taxon>
        <taxon>Bacilli</taxon>
        <taxon>Bacillales</taxon>
        <taxon>Bacillaceae</taxon>
        <taxon>Virgibacillus</taxon>
    </lineage>
</organism>
<evidence type="ECO:0000313" key="2">
    <source>
        <dbReference type="EMBL" id="MBP2256790.1"/>
    </source>
</evidence>
<dbReference type="InterPro" id="IPR036679">
    <property type="entry name" value="FlgN-like_sf"/>
</dbReference>
<accession>A0ABS4S720</accession>
<evidence type="ECO:0000313" key="3">
    <source>
        <dbReference type="Proteomes" id="UP001519294"/>
    </source>
</evidence>
<dbReference type="InterPro" id="IPR007809">
    <property type="entry name" value="FlgN-like"/>
</dbReference>
<comment type="caution">
    <text evidence="2">The sequence shown here is derived from an EMBL/GenBank/DDBJ whole genome shotgun (WGS) entry which is preliminary data.</text>
</comment>
<protein>
    <recommendedName>
        <fullName evidence="4">Flagellar protein FlgN</fullName>
    </recommendedName>
</protein>
<keyword evidence="1" id="KW-1005">Bacterial flagellum biogenesis</keyword>
<name>A0ABS4S720_9BACI</name>
<sequence length="163" mass="18929">MSVKAIIQVIENLIRLHDALLENAKQKTEAVKEGSLDKLQMVLIEERKYIQLLEQSESDRKAAIDHWFLQNNYPLNNRPTLTELLNLLSNQKEKNELERKSHLLKDLILLLKQQEQLNHALIQQSMQFVQLSLNVLNPSINNMNYGNKSKKVSVKRTVFDSKA</sequence>
<evidence type="ECO:0000256" key="1">
    <source>
        <dbReference type="ARBA" id="ARBA00022795"/>
    </source>
</evidence>
<reference evidence="2 3" key="1">
    <citation type="submission" date="2021-03" db="EMBL/GenBank/DDBJ databases">
        <title>Genomic Encyclopedia of Type Strains, Phase IV (KMG-IV): sequencing the most valuable type-strain genomes for metagenomic binning, comparative biology and taxonomic classification.</title>
        <authorList>
            <person name="Goeker M."/>
        </authorList>
    </citation>
    <scope>NUCLEOTIDE SEQUENCE [LARGE SCALE GENOMIC DNA]</scope>
    <source>
        <strain evidence="2 3">DSM 25790</strain>
    </source>
</reference>
<dbReference type="RefSeq" id="WP_029266227.1">
    <property type="nucleotide sequence ID" value="NZ_JAGIKX010000003.1"/>
</dbReference>
<dbReference type="EMBL" id="JAGIKX010000003">
    <property type="protein sequence ID" value="MBP2256790.1"/>
    <property type="molecule type" value="Genomic_DNA"/>
</dbReference>
<evidence type="ECO:0008006" key="4">
    <source>
        <dbReference type="Google" id="ProtNLM"/>
    </source>
</evidence>
<dbReference type="Proteomes" id="UP001519294">
    <property type="component" value="Unassembled WGS sequence"/>
</dbReference>
<keyword evidence="3" id="KW-1185">Reference proteome</keyword>
<dbReference type="Gene3D" id="1.20.58.300">
    <property type="entry name" value="FlgN-like"/>
    <property type="match status" value="1"/>
</dbReference>
<proteinExistence type="predicted"/>
<gene>
    <name evidence="2" type="ORF">J2Z81_000732</name>
</gene>
<dbReference type="SUPFAM" id="SSF140566">
    <property type="entry name" value="FlgN-like"/>
    <property type="match status" value="1"/>
</dbReference>
<dbReference type="Pfam" id="PF05130">
    <property type="entry name" value="FlgN"/>
    <property type="match status" value="1"/>
</dbReference>